<evidence type="ECO:0000256" key="4">
    <source>
        <dbReference type="ARBA" id="ARBA00023002"/>
    </source>
</evidence>
<evidence type="ECO:0000256" key="2">
    <source>
        <dbReference type="ARBA" id="ARBA00010617"/>
    </source>
</evidence>
<evidence type="ECO:0000313" key="8">
    <source>
        <dbReference type="Proteomes" id="UP001149079"/>
    </source>
</evidence>
<evidence type="ECO:0000256" key="3">
    <source>
        <dbReference type="ARBA" id="ARBA00022723"/>
    </source>
</evidence>
<evidence type="ECO:0000256" key="6">
    <source>
        <dbReference type="ARBA" id="ARBA00023033"/>
    </source>
</evidence>
<dbReference type="GO" id="GO:0043386">
    <property type="term" value="P:mycotoxin biosynthetic process"/>
    <property type="evidence" value="ECO:0007669"/>
    <property type="project" value="UniProtKB-ARBA"/>
</dbReference>
<dbReference type="PANTHER" id="PTHR24305">
    <property type="entry name" value="CYTOCHROME P450"/>
    <property type="match status" value="1"/>
</dbReference>
<keyword evidence="4" id="KW-0560">Oxidoreductase</keyword>
<evidence type="ECO:0000256" key="1">
    <source>
        <dbReference type="ARBA" id="ARBA00001971"/>
    </source>
</evidence>
<name>A0A9W9GNE8_9EURO</name>
<dbReference type="SUPFAM" id="SSF48264">
    <property type="entry name" value="Cytochrome P450"/>
    <property type="match status" value="1"/>
</dbReference>
<dbReference type="GO" id="GO:0004497">
    <property type="term" value="F:monooxygenase activity"/>
    <property type="evidence" value="ECO:0007669"/>
    <property type="project" value="UniProtKB-KW"/>
</dbReference>
<dbReference type="GO" id="GO:0005506">
    <property type="term" value="F:iron ion binding"/>
    <property type="evidence" value="ECO:0007669"/>
    <property type="project" value="InterPro"/>
</dbReference>
<gene>
    <name evidence="7" type="ORF">N7515_008641</name>
</gene>
<dbReference type="InterPro" id="IPR001128">
    <property type="entry name" value="Cyt_P450"/>
</dbReference>
<keyword evidence="6" id="KW-0503">Monooxygenase</keyword>
<keyword evidence="3" id="KW-0479">Metal-binding</keyword>
<dbReference type="InterPro" id="IPR036396">
    <property type="entry name" value="Cyt_P450_sf"/>
</dbReference>
<accession>A0A9W9GNE8</accession>
<dbReference type="GO" id="GO:0020037">
    <property type="term" value="F:heme binding"/>
    <property type="evidence" value="ECO:0007669"/>
    <property type="project" value="InterPro"/>
</dbReference>
<dbReference type="InterPro" id="IPR050121">
    <property type="entry name" value="Cytochrome_P450_monoxygenase"/>
</dbReference>
<dbReference type="OrthoDB" id="6692864at2759"/>
<dbReference type="GO" id="GO:0016705">
    <property type="term" value="F:oxidoreductase activity, acting on paired donors, with incorporation or reduction of molecular oxygen"/>
    <property type="evidence" value="ECO:0007669"/>
    <property type="project" value="InterPro"/>
</dbReference>
<dbReference type="AlphaFoldDB" id="A0A9W9GNE8"/>
<dbReference type="PRINTS" id="PR00463">
    <property type="entry name" value="EP450I"/>
</dbReference>
<dbReference type="PRINTS" id="PR00385">
    <property type="entry name" value="P450"/>
</dbReference>
<dbReference type="PANTHER" id="PTHR24305:SF187">
    <property type="entry name" value="P450, PUTATIVE (EUROFUNG)-RELATED"/>
    <property type="match status" value="1"/>
</dbReference>
<dbReference type="EMBL" id="JAPQKL010000006">
    <property type="protein sequence ID" value="KAJ5124816.1"/>
    <property type="molecule type" value="Genomic_DNA"/>
</dbReference>
<comment type="cofactor">
    <cofactor evidence="1">
        <name>heme</name>
        <dbReference type="ChEBI" id="CHEBI:30413"/>
    </cofactor>
</comment>
<proteinExistence type="inferred from homology"/>
<comment type="similarity">
    <text evidence="2">Belongs to the cytochrome P450 family.</text>
</comment>
<evidence type="ECO:0008006" key="9">
    <source>
        <dbReference type="Google" id="ProtNLM"/>
    </source>
</evidence>
<evidence type="ECO:0000313" key="7">
    <source>
        <dbReference type="EMBL" id="KAJ5124816.1"/>
    </source>
</evidence>
<keyword evidence="5" id="KW-0408">Iron</keyword>
<dbReference type="RefSeq" id="XP_056519215.1">
    <property type="nucleotide sequence ID" value="XM_056669385.1"/>
</dbReference>
<dbReference type="Gene3D" id="1.10.630.10">
    <property type="entry name" value="Cytochrome P450"/>
    <property type="match status" value="1"/>
</dbReference>
<dbReference type="Pfam" id="PF00067">
    <property type="entry name" value="p450"/>
    <property type="match status" value="1"/>
</dbReference>
<organism evidence="7 8">
    <name type="scientific">Penicillium bovifimosum</name>
    <dbReference type="NCBI Taxonomy" id="126998"/>
    <lineage>
        <taxon>Eukaryota</taxon>
        <taxon>Fungi</taxon>
        <taxon>Dikarya</taxon>
        <taxon>Ascomycota</taxon>
        <taxon>Pezizomycotina</taxon>
        <taxon>Eurotiomycetes</taxon>
        <taxon>Eurotiomycetidae</taxon>
        <taxon>Eurotiales</taxon>
        <taxon>Aspergillaceae</taxon>
        <taxon>Penicillium</taxon>
    </lineage>
</organism>
<dbReference type="GeneID" id="81408555"/>
<sequence>MTRWFSYYSFDVMGHLAFGKSFNMIAEGKEAYFLKTIRTDMTNIGHLKHMPWIFPIFMKIPLLNSNNLKFWKWIESQFLERSAKEPEVRDIFSWILDAYKKGPQSPQDTLNLHGDGYLIVVAGSDTTSTTLSHLWFHLARNKHLTKRLQKEIDGIGELNDDTISKIELLDAAIYETLRLHPAVPSGLQRITPPEGMVIGDKYIPGNTIVQMPFHTLFRAVQLFVILSNSHPDLLDARAFERPKEFIAERWTTSPELVKDKSVFIPFNIGPWAFVGRRLALMELRRVTAELLIRYDTSLAPNKANDTFLEDGKDMFTLSPAPLFLNFTKRM</sequence>
<evidence type="ECO:0000256" key="5">
    <source>
        <dbReference type="ARBA" id="ARBA00023004"/>
    </source>
</evidence>
<reference evidence="7" key="2">
    <citation type="journal article" date="2023" name="IMA Fungus">
        <title>Comparative genomic study of the Penicillium genus elucidates a diverse pangenome and 15 lateral gene transfer events.</title>
        <authorList>
            <person name="Petersen C."/>
            <person name="Sorensen T."/>
            <person name="Nielsen M.R."/>
            <person name="Sondergaard T.E."/>
            <person name="Sorensen J.L."/>
            <person name="Fitzpatrick D.A."/>
            <person name="Frisvad J.C."/>
            <person name="Nielsen K.L."/>
        </authorList>
    </citation>
    <scope>NUCLEOTIDE SEQUENCE</scope>
    <source>
        <strain evidence="7">IBT 22155</strain>
    </source>
</reference>
<dbReference type="InterPro" id="IPR002401">
    <property type="entry name" value="Cyt_P450_E_grp-I"/>
</dbReference>
<comment type="caution">
    <text evidence="7">The sequence shown here is derived from an EMBL/GenBank/DDBJ whole genome shotgun (WGS) entry which is preliminary data.</text>
</comment>
<reference evidence="7" key="1">
    <citation type="submission" date="2022-11" db="EMBL/GenBank/DDBJ databases">
        <authorList>
            <person name="Petersen C."/>
        </authorList>
    </citation>
    <scope>NUCLEOTIDE SEQUENCE</scope>
    <source>
        <strain evidence="7">IBT 22155</strain>
    </source>
</reference>
<protein>
    <recommendedName>
        <fullName evidence="9">Cytochrome P450</fullName>
    </recommendedName>
</protein>
<dbReference type="Proteomes" id="UP001149079">
    <property type="component" value="Unassembled WGS sequence"/>
</dbReference>
<keyword evidence="8" id="KW-1185">Reference proteome</keyword>